<evidence type="ECO:0000256" key="1">
    <source>
        <dbReference type="ARBA" id="ARBA00022801"/>
    </source>
</evidence>
<evidence type="ECO:0000259" key="4">
    <source>
        <dbReference type="Pfam" id="PF01156"/>
    </source>
</evidence>
<dbReference type="PROSITE" id="PS51257">
    <property type="entry name" value="PROKAR_LIPOPROTEIN"/>
    <property type="match status" value="1"/>
</dbReference>
<protein>
    <submittedName>
        <fullName evidence="5">Ribonucleoside hydrolase RihC</fullName>
    </submittedName>
</protein>
<name>A0A5C5ZBN1_9BACT</name>
<comment type="caution">
    <text evidence="5">The sequence shown here is derived from an EMBL/GenBank/DDBJ whole genome shotgun (WGS) entry which is preliminary data.</text>
</comment>
<dbReference type="EMBL" id="SJPJ01000001">
    <property type="protein sequence ID" value="TWT84712.1"/>
    <property type="molecule type" value="Genomic_DNA"/>
</dbReference>
<evidence type="ECO:0000256" key="3">
    <source>
        <dbReference type="SAM" id="SignalP"/>
    </source>
</evidence>
<dbReference type="SUPFAM" id="SSF53590">
    <property type="entry name" value="Nucleoside hydrolase"/>
    <property type="match status" value="1"/>
</dbReference>
<feature type="chain" id="PRO_5022915133" evidence="3">
    <location>
        <begin position="24"/>
        <end position="331"/>
    </location>
</feature>
<dbReference type="GO" id="GO:0005829">
    <property type="term" value="C:cytosol"/>
    <property type="evidence" value="ECO:0007669"/>
    <property type="project" value="TreeGrafter"/>
</dbReference>
<keyword evidence="2" id="KW-0326">Glycosidase</keyword>
<dbReference type="Proteomes" id="UP000315010">
    <property type="component" value="Unassembled WGS sequence"/>
</dbReference>
<gene>
    <name evidence="5" type="ORF">CA13_61920</name>
</gene>
<accession>A0A5C5ZBN1</accession>
<dbReference type="AlphaFoldDB" id="A0A5C5ZBN1"/>
<proteinExistence type="predicted"/>
<keyword evidence="1 5" id="KW-0378">Hydrolase</keyword>
<feature type="signal peptide" evidence="3">
    <location>
        <begin position="1"/>
        <end position="23"/>
    </location>
</feature>
<evidence type="ECO:0000256" key="2">
    <source>
        <dbReference type="ARBA" id="ARBA00023295"/>
    </source>
</evidence>
<dbReference type="GO" id="GO:0006152">
    <property type="term" value="P:purine nucleoside catabolic process"/>
    <property type="evidence" value="ECO:0007669"/>
    <property type="project" value="TreeGrafter"/>
</dbReference>
<evidence type="ECO:0000313" key="5">
    <source>
        <dbReference type="EMBL" id="TWT84712.1"/>
    </source>
</evidence>
<reference evidence="5 6" key="1">
    <citation type="submission" date="2019-02" db="EMBL/GenBank/DDBJ databases">
        <title>Deep-cultivation of Planctomycetes and their phenomic and genomic characterization uncovers novel biology.</title>
        <authorList>
            <person name="Wiegand S."/>
            <person name="Jogler M."/>
            <person name="Boedeker C."/>
            <person name="Pinto D."/>
            <person name="Vollmers J."/>
            <person name="Rivas-Marin E."/>
            <person name="Kohn T."/>
            <person name="Peeters S.H."/>
            <person name="Heuer A."/>
            <person name="Rast P."/>
            <person name="Oberbeckmann S."/>
            <person name="Bunk B."/>
            <person name="Jeske O."/>
            <person name="Meyerdierks A."/>
            <person name="Storesund J.E."/>
            <person name="Kallscheuer N."/>
            <person name="Luecker S."/>
            <person name="Lage O.M."/>
            <person name="Pohl T."/>
            <person name="Merkel B.J."/>
            <person name="Hornburger P."/>
            <person name="Mueller R.-W."/>
            <person name="Bruemmer F."/>
            <person name="Labrenz M."/>
            <person name="Spormann A.M."/>
            <person name="Op Den Camp H."/>
            <person name="Overmann J."/>
            <person name="Amann R."/>
            <person name="Jetten M.S.M."/>
            <person name="Mascher T."/>
            <person name="Medema M.H."/>
            <person name="Devos D.P."/>
            <person name="Kaster A.-K."/>
            <person name="Ovreas L."/>
            <person name="Rohde M."/>
            <person name="Galperin M.Y."/>
            <person name="Jogler C."/>
        </authorList>
    </citation>
    <scope>NUCLEOTIDE SEQUENCE [LARGE SCALE GENOMIC DNA]</scope>
    <source>
        <strain evidence="5 6">CA13</strain>
    </source>
</reference>
<evidence type="ECO:0000313" key="6">
    <source>
        <dbReference type="Proteomes" id="UP000315010"/>
    </source>
</evidence>
<dbReference type="Gene3D" id="3.90.245.10">
    <property type="entry name" value="Ribonucleoside hydrolase-like"/>
    <property type="match status" value="1"/>
</dbReference>
<dbReference type="PANTHER" id="PTHR12304:SF4">
    <property type="entry name" value="URIDINE NUCLEOSIDASE"/>
    <property type="match status" value="1"/>
</dbReference>
<dbReference type="OrthoDB" id="2530052at2"/>
<dbReference type="InterPro" id="IPR001910">
    <property type="entry name" value="Inosine/uridine_hydrolase_dom"/>
</dbReference>
<keyword evidence="6" id="KW-1185">Reference proteome</keyword>
<dbReference type="PANTHER" id="PTHR12304">
    <property type="entry name" value="INOSINE-URIDINE PREFERRING NUCLEOSIDE HYDROLASE"/>
    <property type="match status" value="1"/>
</dbReference>
<dbReference type="Pfam" id="PF01156">
    <property type="entry name" value="IU_nuc_hydro"/>
    <property type="match status" value="1"/>
</dbReference>
<dbReference type="InterPro" id="IPR036452">
    <property type="entry name" value="Ribo_hydro-like"/>
</dbReference>
<dbReference type="RefSeq" id="WP_146402540.1">
    <property type="nucleotide sequence ID" value="NZ_SJPJ01000001.1"/>
</dbReference>
<keyword evidence="3" id="KW-0732">Signal</keyword>
<organism evidence="5 6">
    <name type="scientific">Novipirellula herctigrandis</name>
    <dbReference type="NCBI Taxonomy" id="2527986"/>
    <lineage>
        <taxon>Bacteria</taxon>
        <taxon>Pseudomonadati</taxon>
        <taxon>Planctomycetota</taxon>
        <taxon>Planctomycetia</taxon>
        <taxon>Pirellulales</taxon>
        <taxon>Pirellulaceae</taxon>
        <taxon>Novipirellula</taxon>
    </lineage>
</organism>
<feature type="domain" description="Inosine/uridine-preferring nucleoside hydrolase" evidence="4">
    <location>
        <begin position="32"/>
        <end position="302"/>
    </location>
</feature>
<dbReference type="InterPro" id="IPR023186">
    <property type="entry name" value="IUNH"/>
</dbReference>
<sequence length="331" mass="36437" precursor="true">MKRLTNGILIALFWAAMVACANAEDSHKIRLLIDSDANNETDDQHAIAYALLSKDTFEVEGITVNKTQNGGDVDEQMAEAVRVVKLCGFYPKLPMFKGANGSFAEILPHIHDQSYDGKEAVDFIVAQAKKQSDRKLVLLPIGKLTNIALALAKDPSIIPNVKIVWLGSNYPRAGEYNMTSDLTCIDYVLSLPVDFEMVTVRYGDPSGSWGVKAYQQDIFDKMPEKGPKVDLSIEGRHGGTFTTFGDYSVNLYKHASQHGDPPFRSFFDATAVAVLKDPGFGKAVEVPRPALNGQAWVDRPKNPVKMVLWEGFDSAAIMKDFYDVIDAATPN</sequence>
<dbReference type="GO" id="GO:0008477">
    <property type="term" value="F:purine nucleosidase activity"/>
    <property type="evidence" value="ECO:0007669"/>
    <property type="project" value="TreeGrafter"/>
</dbReference>